<name>A0AC61R1A5_9FIRM</name>
<accession>A0AC61R1A5</accession>
<sequence length="145" mass="16223">MELEQLRKDMVAAMKAKDKARKDSISSLVSAVKKAAIDEGCRDDIPAELVDRVILKELKSVKEQIDTCPDTRADLKAEYQARYDVISEYAPALMSEEQVRRYITEKFSEIVATKNKGQIMKAVMAELKGKADGKVINQVVGELCK</sequence>
<reference evidence="1" key="1">
    <citation type="submission" date="2019-04" db="EMBL/GenBank/DDBJ databases">
        <title>Microbes associate with the intestines of laboratory mice.</title>
        <authorList>
            <person name="Navarre W."/>
            <person name="Wong E."/>
            <person name="Huang K."/>
            <person name="Tropini C."/>
            <person name="Ng K."/>
            <person name="Yu B."/>
        </authorList>
    </citation>
    <scope>NUCLEOTIDE SEQUENCE</scope>
    <source>
        <strain evidence="1">NM72_1-8</strain>
    </source>
</reference>
<comment type="caution">
    <text evidence="1">The sequence shown here is derived from an EMBL/GenBank/DDBJ whole genome shotgun (WGS) entry which is preliminary data.</text>
</comment>
<dbReference type="EMBL" id="SRZB01000005">
    <property type="protein sequence ID" value="TGX99746.1"/>
    <property type="molecule type" value="Genomic_DNA"/>
</dbReference>
<gene>
    <name evidence="1" type="ORF">E5357_04505</name>
</gene>
<proteinExistence type="predicted"/>
<evidence type="ECO:0000313" key="2">
    <source>
        <dbReference type="Proteomes" id="UP000307720"/>
    </source>
</evidence>
<protein>
    <submittedName>
        <fullName evidence="1">GatB/YqeY domain-containing protein</fullName>
    </submittedName>
</protein>
<organism evidence="1 2">
    <name type="scientific">Hominisplanchenecus murintestinalis</name>
    <dbReference type="NCBI Taxonomy" id="2941517"/>
    <lineage>
        <taxon>Bacteria</taxon>
        <taxon>Bacillati</taxon>
        <taxon>Bacillota</taxon>
        <taxon>Clostridia</taxon>
        <taxon>Lachnospirales</taxon>
        <taxon>Lachnospiraceae</taxon>
        <taxon>Hominisplanchenecus</taxon>
    </lineage>
</organism>
<dbReference type="Proteomes" id="UP000307720">
    <property type="component" value="Unassembled WGS sequence"/>
</dbReference>
<evidence type="ECO:0000313" key="1">
    <source>
        <dbReference type="EMBL" id="TGX99746.1"/>
    </source>
</evidence>
<keyword evidence="2" id="KW-1185">Reference proteome</keyword>